<proteinExistence type="predicted"/>
<accession>A0A4U0RU43</accession>
<name>A0A4U0RU43_9ACTN</name>
<dbReference type="AlphaFoldDB" id="A0A4U0RU43"/>
<dbReference type="OrthoDB" id="4331107at2"/>
<dbReference type="Proteomes" id="UP000305778">
    <property type="component" value="Unassembled WGS sequence"/>
</dbReference>
<comment type="caution">
    <text evidence="1">The sequence shown here is derived from an EMBL/GenBank/DDBJ whole genome shotgun (WGS) entry which is preliminary data.</text>
</comment>
<protein>
    <submittedName>
        <fullName evidence="1">Uncharacterized protein</fullName>
    </submittedName>
</protein>
<organism evidence="1 2">
    <name type="scientific">Actinacidiphila oryziradicis</name>
    <dbReference type="NCBI Taxonomy" id="2571141"/>
    <lineage>
        <taxon>Bacteria</taxon>
        <taxon>Bacillati</taxon>
        <taxon>Actinomycetota</taxon>
        <taxon>Actinomycetes</taxon>
        <taxon>Kitasatosporales</taxon>
        <taxon>Streptomycetaceae</taxon>
        <taxon>Actinacidiphila</taxon>
    </lineage>
</organism>
<dbReference type="RefSeq" id="WP_136729790.1">
    <property type="nucleotide sequence ID" value="NZ_SUMC01000098.1"/>
</dbReference>
<evidence type="ECO:0000313" key="1">
    <source>
        <dbReference type="EMBL" id="TJZ99703.1"/>
    </source>
</evidence>
<sequence>MRTFVAGKQALVAAEFVELAYGFDELPTGIDRELFIGVPGESSEDRAARETVAREVLDDLRERGEADEVTAYDAIYAEALMHTVPLLRSSDRVLRSFRKGDAA</sequence>
<evidence type="ECO:0000313" key="2">
    <source>
        <dbReference type="Proteomes" id="UP000305778"/>
    </source>
</evidence>
<reference evidence="1 2" key="1">
    <citation type="submission" date="2019-04" db="EMBL/GenBank/DDBJ databases">
        <title>Streptomyces oryziradicis sp. nov., a novel actinomycete isolated from rhizosphere soil of rice (Oryza sativa L.).</title>
        <authorList>
            <person name="Li C."/>
        </authorList>
    </citation>
    <scope>NUCLEOTIDE SEQUENCE [LARGE SCALE GENOMIC DNA]</scope>
    <source>
        <strain evidence="1 2">NEAU-C40</strain>
    </source>
</reference>
<dbReference type="EMBL" id="SUMC01000098">
    <property type="protein sequence ID" value="TJZ99703.1"/>
    <property type="molecule type" value="Genomic_DNA"/>
</dbReference>
<gene>
    <name evidence="1" type="ORF">FCI23_44760</name>
</gene>
<keyword evidence="2" id="KW-1185">Reference proteome</keyword>